<keyword evidence="3" id="KW-1185">Reference proteome</keyword>
<feature type="region of interest" description="Disordered" evidence="1">
    <location>
        <begin position="74"/>
        <end position="113"/>
    </location>
</feature>
<evidence type="ECO:0000313" key="3">
    <source>
        <dbReference type="Proteomes" id="UP000325081"/>
    </source>
</evidence>
<proteinExistence type="predicted"/>
<protein>
    <submittedName>
        <fullName evidence="2">Glutamyl-tRNA reductase</fullName>
    </submittedName>
</protein>
<sequence length="146" mass="16120">MISNLIFRSKFGTANAQGTGGKLTNAKITIVKHKNTRPHNFNDYKKLKENISSLKKDEQKGQCADRGVGKLVGPGAMAIGGREGVREASASNRTREEKIFHRRTRQSSTRPSRAAVLRRRVEALMALRPSSIPTSIQALDLLSHLN</sequence>
<reference evidence="3" key="1">
    <citation type="journal article" date="2019" name="Curr. Biol.">
        <title>Genome Sequence of Striga asiatica Provides Insight into the Evolution of Plant Parasitism.</title>
        <authorList>
            <person name="Yoshida S."/>
            <person name="Kim S."/>
            <person name="Wafula E.K."/>
            <person name="Tanskanen J."/>
            <person name="Kim Y.M."/>
            <person name="Honaas L."/>
            <person name="Yang Z."/>
            <person name="Spallek T."/>
            <person name="Conn C.E."/>
            <person name="Ichihashi Y."/>
            <person name="Cheong K."/>
            <person name="Cui S."/>
            <person name="Der J.P."/>
            <person name="Gundlach H."/>
            <person name="Jiao Y."/>
            <person name="Hori C."/>
            <person name="Ishida J.K."/>
            <person name="Kasahara H."/>
            <person name="Kiba T."/>
            <person name="Kim M.S."/>
            <person name="Koo N."/>
            <person name="Laohavisit A."/>
            <person name="Lee Y.H."/>
            <person name="Lumba S."/>
            <person name="McCourt P."/>
            <person name="Mortimer J.C."/>
            <person name="Mutuku J.M."/>
            <person name="Nomura T."/>
            <person name="Sasaki-Sekimoto Y."/>
            <person name="Seto Y."/>
            <person name="Wang Y."/>
            <person name="Wakatake T."/>
            <person name="Sakakibara H."/>
            <person name="Demura T."/>
            <person name="Yamaguchi S."/>
            <person name="Yoneyama K."/>
            <person name="Manabe R.I."/>
            <person name="Nelson D.C."/>
            <person name="Schulman A.H."/>
            <person name="Timko M.P."/>
            <person name="dePamphilis C.W."/>
            <person name="Choi D."/>
            <person name="Shirasu K."/>
        </authorList>
    </citation>
    <scope>NUCLEOTIDE SEQUENCE [LARGE SCALE GENOMIC DNA]</scope>
    <source>
        <strain evidence="3">cv. UVA1</strain>
    </source>
</reference>
<organism evidence="2 3">
    <name type="scientific">Striga asiatica</name>
    <name type="common">Asiatic witchweed</name>
    <name type="synonym">Buchnera asiatica</name>
    <dbReference type="NCBI Taxonomy" id="4170"/>
    <lineage>
        <taxon>Eukaryota</taxon>
        <taxon>Viridiplantae</taxon>
        <taxon>Streptophyta</taxon>
        <taxon>Embryophyta</taxon>
        <taxon>Tracheophyta</taxon>
        <taxon>Spermatophyta</taxon>
        <taxon>Magnoliopsida</taxon>
        <taxon>eudicotyledons</taxon>
        <taxon>Gunneridae</taxon>
        <taxon>Pentapetalae</taxon>
        <taxon>asterids</taxon>
        <taxon>lamiids</taxon>
        <taxon>Lamiales</taxon>
        <taxon>Orobanchaceae</taxon>
        <taxon>Buchnereae</taxon>
        <taxon>Striga</taxon>
    </lineage>
</organism>
<evidence type="ECO:0000256" key="1">
    <source>
        <dbReference type="SAM" id="MobiDB-lite"/>
    </source>
</evidence>
<comment type="caution">
    <text evidence="2">The sequence shown here is derived from an EMBL/GenBank/DDBJ whole genome shotgun (WGS) entry which is preliminary data.</text>
</comment>
<name>A0A5A7PMX0_STRAF</name>
<dbReference type="EMBL" id="BKCP01004861">
    <property type="protein sequence ID" value="GER34243.1"/>
    <property type="molecule type" value="Genomic_DNA"/>
</dbReference>
<accession>A0A5A7PMX0</accession>
<dbReference type="AlphaFoldDB" id="A0A5A7PMX0"/>
<evidence type="ECO:0000313" key="2">
    <source>
        <dbReference type="EMBL" id="GER34243.1"/>
    </source>
</evidence>
<dbReference type="Proteomes" id="UP000325081">
    <property type="component" value="Unassembled WGS sequence"/>
</dbReference>
<gene>
    <name evidence="2" type="ORF">STAS_10450</name>
</gene>